<dbReference type="EMBL" id="CP027657">
    <property type="protein sequence ID" value="AVO56096.1"/>
    <property type="molecule type" value="Genomic_DNA"/>
</dbReference>
<reference evidence="2 3" key="1">
    <citation type="submission" date="2018-03" db="EMBL/GenBank/DDBJ databases">
        <title>Complete genome sequence and methylome analysis of Pseudomonas mendocina NEB 698.</title>
        <authorList>
            <person name="Morgan R.D."/>
        </authorList>
    </citation>
    <scope>NUCLEOTIDE SEQUENCE [LARGE SCALE GENOMIC DNA]</scope>
    <source>
        <strain evidence="2 3">NEB698</strain>
    </source>
</reference>
<dbReference type="Pfam" id="PF11726">
    <property type="entry name" value="YagK_YfjJ_C"/>
    <property type="match status" value="1"/>
</dbReference>
<accession>A0A2R3QWH0</accession>
<evidence type="ECO:0000259" key="1">
    <source>
        <dbReference type="Pfam" id="PF11726"/>
    </source>
</evidence>
<gene>
    <name evidence="2" type="ORF">C7A17_26255</name>
</gene>
<proteinExistence type="predicted"/>
<feature type="domain" description="YagK/YfjJ C-terminal" evidence="1">
    <location>
        <begin position="1"/>
        <end position="62"/>
    </location>
</feature>
<organism evidence="2 3">
    <name type="scientific">Ectopseudomonas mendocina</name>
    <name type="common">Pseudomonas mendocina</name>
    <dbReference type="NCBI Taxonomy" id="300"/>
    <lineage>
        <taxon>Bacteria</taxon>
        <taxon>Pseudomonadati</taxon>
        <taxon>Pseudomonadota</taxon>
        <taxon>Gammaproteobacteria</taxon>
        <taxon>Pseudomonadales</taxon>
        <taxon>Pseudomonadaceae</taxon>
        <taxon>Ectopseudomonas</taxon>
    </lineage>
</organism>
<dbReference type="Proteomes" id="UP000238327">
    <property type="component" value="Chromosome"/>
</dbReference>
<protein>
    <recommendedName>
        <fullName evidence="1">YagK/YfjJ C-terminal domain-containing protein</fullName>
    </recommendedName>
</protein>
<name>A0A2R3QWH0_ECTME</name>
<evidence type="ECO:0000313" key="3">
    <source>
        <dbReference type="Proteomes" id="UP000238327"/>
    </source>
</evidence>
<dbReference type="AlphaFoldDB" id="A0A2R3QWH0"/>
<evidence type="ECO:0000313" key="2">
    <source>
        <dbReference type="EMBL" id="AVO56096.1"/>
    </source>
</evidence>
<dbReference type="InterPro" id="IPR057271">
    <property type="entry name" value="YagK_YfjJ_C"/>
</dbReference>
<sequence>MEEAWCGALGLSIDQVGWVVYMPGNAEYRIGRHASSGWLDLLPELVFRASYLCNCYTKSPGASAQADYES</sequence>